<proteinExistence type="predicted"/>
<keyword evidence="2" id="KW-1185">Reference proteome</keyword>
<protein>
    <submittedName>
        <fullName evidence="1">Uncharacterized protein</fullName>
    </submittedName>
</protein>
<dbReference type="AlphaFoldDB" id="A0A2T3ZFW3"/>
<dbReference type="EMBL" id="KZ679259">
    <property type="protein sequence ID" value="PTB43663.1"/>
    <property type="molecule type" value="Genomic_DNA"/>
</dbReference>
<dbReference type="Proteomes" id="UP000240493">
    <property type="component" value="Unassembled WGS sequence"/>
</dbReference>
<name>A0A2T3ZFW3_TRIA4</name>
<reference evidence="1 2" key="1">
    <citation type="submission" date="2016-07" db="EMBL/GenBank/DDBJ databases">
        <title>Multiple horizontal gene transfer events from other fungi enriched the ability of initially mycotrophic Trichoderma (Ascomycota) to feed on dead plant biomass.</title>
        <authorList>
            <consortium name="DOE Joint Genome Institute"/>
            <person name="Aerts A."/>
            <person name="Atanasova L."/>
            <person name="Chenthamara K."/>
            <person name="Zhang J."/>
            <person name="Grujic M."/>
            <person name="Henrissat B."/>
            <person name="Kuo A."/>
            <person name="Salamov A."/>
            <person name="Lipzen A."/>
            <person name="Labutti K."/>
            <person name="Barry K."/>
            <person name="Miao Y."/>
            <person name="Rahimi M.J."/>
            <person name="Shen Q."/>
            <person name="Grigoriev I.V."/>
            <person name="Kubicek C.P."/>
            <person name="Druzhinina I.S."/>
        </authorList>
    </citation>
    <scope>NUCLEOTIDE SEQUENCE [LARGE SCALE GENOMIC DNA]</scope>
    <source>
        <strain evidence="1 2">CBS 433.97</strain>
    </source>
</reference>
<sequence length="206" mass="22476">MPPLMNGSPRDAMQGLRCTLSLGLDSGEELKEYGMRAIPSLPIIATRFKLCSYRYCNSGHDYGGLYITVPCELCKRHWDSTEEIIPSDSGNGLECIQSPEAKQGWCYYGWSAYEAHQPIFNNMEMRPKDMRAGEDAAAAAAAAAVRTDAINTTIHSSIDQSTKTQARGSWQIVTICGEAQIGYSRPALGPAAARPKHSACLGRSLR</sequence>
<gene>
    <name evidence="1" type="ORF">M441DRAFT_455671</name>
</gene>
<evidence type="ECO:0000313" key="1">
    <source>
        <dbReference type="EMBL" id="PTB43663.1"/>
    </source>
</evidence>
<accession>A0A2T3ZFW3</accession>
<organism evidence="1 2">
    <name type="scientific">Trichoderma asperellum (strain ATCC 204424 / CBS 433.97 / NBRC 101777)</name>
    <dbReference type="NCBI Taxonomy" id="1042311"/>
    <lineage>
        <taxon>Eukaryota</taxon>
        <taxon>Fungi</taxon>
        <taxon>Dikarya</taxon>
        <taxon>Ascomycota</taxon>
        <taxon>Pezizomycotina</taxon>
        <taxon>Sordariomycetes</taxon>
        <taxon>Hypocreomycetidae</taxon>
        <taxon>Hypocreales</taxon>
        <taxon>Hypocreaceae</taxon>
        <taxon>Trichoderma</taxon>
    </lineage>
</organism>
<evidence type="ECO:0000313" key="2">
    <source>
        <dbReference type="Proteomes" id="UP000240493"/>
    </source>
</evidence>